<proteinExistence type="predicted"/>
<organism evidence="1 2">
    <name type="scientific">Batillaria attramentaria</name>
    <dbReference type="NCBI Taxonomy" id="370345"/>
    <lineage>
        <taxon>Eukaryota</taxon>
        <taxon>Metazoa</taxon>
        <taxon>Spiralia</taxon>
        <taxon>Lophotrochozoa</taxon>
        <taxon>Mollusca</taxon>
        <taxon>Gastropoda</taxon>
        <taxon>Caenogastropoda</taxon>
        <taxon>Sorbeoconcha</taxon>
        <taxon>Cerithioidea</taxon>
        <taxon>Batillariidae</taxon>
        <taxon>Batillaria</taxon>
    </lineage>
</organism>
<gene>
    <name evidence="1" type="ORF">BaRGS_00009478</name>
</gene>
<dbReference type="EMBL" id="JACVVK020000045">
    <property type="protein sequence ID" value="KAK7499218.1"/>
    <property type="molecule type" value="Genomic_DNA"/>
</dbReference>
<dbReference type="AlphaFoldDB" id="A0ABD0LJD2"/>
<reference evidence="1 2" key="1">
    <citation type="journal article" date="2023" name="Sci. Data">
        <title>Genome assembly of the Korean intertidal mud-creeper Batillaria attramentaria.</title>
        <authorList>
            <person name="Patra A.K."/>
            <person name="Ho P.T."/>
            <person name="Jun S."/>
            <person name="Lee S.J."/>
            <person name="Kim Y."/>
            <person name="Won Y.J."/>
        </authorList>
    </citation>
    <scope>NUCLEOTIDE SEQUENCE [LARGE SCALE GENOMIC DNA]</scope>
    <source>
        <strain evidence="1">Wonlab-2016</strain>
    </source>
</reference>
<evidence type="ECO:0000313" key="2">
    <source>
        <dbReference type="Proteomes" id="UP001519460"/>
    </source>
</evidence>
<evidence type="ECO:0000313" key="1">
    <source>
        <dbReference type="EMBL" id="KAK7499218.1"/>
    </source>
</evidence>
<name>A0ABD0LJD2_9CAEN</name>
<protein>
    <submittedName>
        <fullName evidence="1">Uncharacterized protein</fullName>
    </submittedName>
</protein>
<comment type="caution">
    <text evidence="1">The sequence shown here is derived from an EMBL/GenBank/DDBJ whole genome shotgun (WGS) entry which is preliminary data.</text>
</comment>
<keyword evidence="2" id="KW-1185">Reference proteome</keyword>
<sequence>MTTAVLKEAVLPRDLYNEAVSNRRKSDLVMVCWRSADTSYTDIGLSLSASCKVGQSVKWRTAKEPLHNWRHTKALSHSRHPHCP</sequence>
<dbReference type="Proteomes" id="UP001519460">
    <property type="component" value="Unassembled WGS sequence"/>
</dbReference>
<accession>A0ABD0LJD2</accession>